<reference evidence="1" key="1">
    <citation type="journal article" date="2021" name="Proc. Natl. Acad. Sci. U.S.A.">
        <title>A Catalog of Tens of Thousands of Viruses from Human Metagenomes Reveals Hidden Associations with Chronic Diseases.</title>
        <authorList>
            <person name="Tisza M.J."/>
            <person name="Buck C.B."/>
        </authorList>
    </citation>
    <scope>NUCLEOTIDE SEQUENCE</scope>
    <source>
        <strain evidence="1">CtHG14</strain>
    </source>
</reference>
<accession>A0A8S5RJR3</accession>
<organism evidence="1">
    <name type="scientific">virus sp. ctHG14</name>
    <dbReference type="NCBI Taxonomy" id="2827626"/>
    <lineage>
        <taxon>Viruses</taxon>
    </lineage>
</organism>
<proteinExistence type="predicted"/>
<protein>
    <submittedName>
        <fullName evidence="1">Uncharacterized protein</fullName>
    </submittedName>
</protein>
<sequence length="29" mass="3240">MAKIGNRDLKAVSLDSFFAIAPRHNILKL</sequence>
<evidence type="ECO:0000313" key="1">
    <source>
        <dbReference type="EMBL" id="DAE31285.1"/>
    </source>
</evidence>
<dbReference type="EMBL" id="BK059106">
    <property type="protein sequence ID" value="DAE31285.1"/>
    <property type="molecule type" value="Genomic_DNA"/>
</dbReference>
<name>A0A8S5RJR3_9VIRU</name>